<dbReference type="EMBL" id="JACBZY010000001">
    <property type="protein sequence ID" value="NYG99551.1"/>
    <property type="molecule type" value="Genomic_DNA"/>
</dbReference>
<keyword evidence="2" id="KW-1185">Reference proteome</keyword>
<protein>
    <recommendedName>
        <fullName evidence="3">Fibronectin type-III domain-containing protein</fullName>
    </recommendedName>
</protein>
<comment type="caution">
    <text evidence="1">The sequence shown here is derived from an EMBL/GenBank/DDBJ whole genome shotgun (WGS) entry which is preliminary data.</text>
</comment>
<dbReference type="InterPro" id="IPR036116">
    <property type="entry name" value="FN3_sf"/>
</dbReference>
<evidence type="ECO:0000313" key="2">
    <source>
        <dbReference type="Proteomes" id="UP000553888"/>
    </source>
</evidence>
<evidence type="ECO:0008006" key="3">
    <source>
        <dbReference type="Google" id="ProtNLM"/>
    </source>
</evidence>
<reference evidence="1 2" key="1">
    <citation type="submission" date="2020-07" db="EMBL/GenBank/DDBJ databases">
        <title>Sequencing the genomes of 1000 actinobacteria strains.</title>
        <authorList>
            <person name="Klenk H.-P."/>
        </authorList>
    </citation>
    <scope>NUCLEOTIDE SEQUENCE [LARGE SCALE GENOMIC DNA]</scope>
    <source>
        <strain evidence="1 2">DSM 23141</strain>
    </source>
</reference>
<sequence length="256" mass="25747">MAYSQGFGGNGGSAFSGWPTVIYSGPIGLPGPGRAMANGSTGCLLALQGTNVSGGGASVSLAGSTGQWVGVNGGSANLEVRHSGTTNFGRGGGGSTNDGHTTWSGTIGGSYLWSQAPSAPNVYAAASPVTGQANFTFSGSTDDGGHGIYAWHYQLSYSPNFSTLITSGDTTSGNPSFSGLTPGAVVYFRVAARNYHTDAYGTVGGWSNTGAVRVLSGVRVAVGGVWKDCEVYVGVNGAWVPAEVKVGVDGQWKGLQ</sequence>
<name>A0A852YEH2_9MICO</name>
<dbReference type="SUPFAM" id="SSF49265">
    <property type="entry name" value="Fibronectin type III"/>
    <property type="match status" value="1"/>
</dbReference>
<organism evidence="1 2">
    <name type="scientific">Schumannella luteola</name>
    <dbReference type="NCBI Taxonomy" id="472059"/>
    <lineage>
        <taxon>Bacteria</taxon>
        <taxon>Bacillati</taxon>
        <taxon>Actinomycetota</taxon>
        <taxon>Actinomycetes</taxon>
        <taxon>Micrococcales</taxon>
        <taxon>Microbacteriaceae</taxon>
        <taxon>Schumannella</taxon>
    </lineage>
</organism>
<dbReference type="AlphaFoldDB" id="A0A852YEH2"/>
<dbReference type="GO" id="GO:0005975">
    <property type="term" value="P:carbohydrate metabolic process"/>
    <property type="evidence" value="ECO:0007669"/>
    <property type="project" value="UniProtKB-ARBA"/>
</dbReference>
<dbReference type="Proteomes" id="UP000553888">
    <property type="component" value="Unassembled WGS sequence"/>
</dbReference>
<dbReference type="RefSeq" id="WP_179567805.1">
    <property type="nucleotide sequence ID" value="NZ_JACBZY010000001.1"/>
</dbReference>
<dbReference type="InterPro" id="IPR013783">
    <property type="entry name" value="Ig-like_fold"/>
</dbReference>
<evidence type="ECO:0000313" key="1">
    <source>
        <dbReference type="EMBL" id="NYG99551.1"/>
    </source>
</evidence>
<accession>A0A852YEH2</accession>
<gene>
    <name evidence="1" type="ORF">BJ979_002177</name>
</gene>
<proteinExistence type="predicted"/>
<dbReference type="Gene3D" id="2.60.40.10">
    <property type="entry name" value="Immunoglobulins"/>
    <property type="match status" value="1"/>
</dbReference>